<gene>
    <name evidence="2" type="ORF">SCF082_LOCUS11143</name>
</gene>
<comment type="caution">
    <text evidence="2">The sequence shown here is derived from an EMBL/GenBank/DDBJ whole genome shotgun (WGS) entry which is preliminary data.</text>
</comment>
<evidence type="ECO:0000313" key="3">
    <source>
        <dbReference type="Proteomes" id="UP001642464"/>
    </source>
</evidence>
<protein>
    <submittedName>
        <fullName evidence="2">Chloroplastic</fullName>
    </submittedName>
</protein>
<keyword evidence="1" id="KW-0677">Repeat</keyword>
<keyword evidence="3" id="KW-1185">Reference proteome</keyword>
<dbReference type="Gene3D" id="1.25.40.10">
    <property type="entry name" value="Tetratricopeptide repeat domain"/>
    <property type="match status" value="2"/>
</dbReference>
<accession>A0ABP0JAX3</accession>
<dbReference type="InterPro" id="IPR036412">
    <property type="entry name" value="HAD-like_sf"/>
</dbReference>
<dbReference type="EMBL" id="CAXAMM010006569">
    <property type="protein sequence ID" value="CAK9011550.1"/>
    <property type="molecule type" value="Genomic_DNA"/>
</dbReference>
<dbReference type="InterPro" id="IPR023214">
    <property type="entry name" value="HAD_sf"/>
</dbReference>
<organism evidence="2 3">
    <name type="scientific">Durusdinium trenchii</name>
    <dbReference type="NCBI Taxonomy" id="1381693"/>
    <lineage>
        <taxon>Eukaryota</taxon>
        <taxon>Sar</taxon>
        <taxon>Alveolata</taxon>
        <taxon>Dinophyceae</taxon>
        <taxon>Suessiales</taxon>
        <taxon>Symbiodiniaceae</taxon>
        <taxon>Durusdinium</taxon>
    </lineage>
</organism>
<dbReference type="Gene3D" id="3.40.50.1000">
    <property type="entry name" value="HAD superfamily/HAD-like"/>
    <property type="match status" value="1"/>
</dbReference>
<name>A0ABP0JAX3_9DINO</name>
<dbReference type="PANTHER" id="PTHR47447">
    <property type="entry name" value="OS03G0856100 PROTEIN"/>
    <property type="match status" value="1"/>
</dbReference>
<dbReference type="PANTHER" id="PTHR47447:SF17">
    <property type="entry name" value="OS12G0638900 PROTEIN"/>
    <property type="match status" value="1"/>
</dbReference>
<dbReference type="Proteomes" id="UP001642464">
    <property type="component" value="Unassembled WGS sequence"/>
</dbReference>
<dbReference type="InterPro" id="IPR011990">
    <property type="entry name" value="TPR-like_helical_dom_sf"/>
</dbReference>
<evidence type="ECO:0000313" key="2">
    <source>
        <dbReference type="EMBL" id="CAK9011550.1"/>
    </source>
</evidence>
<reference evidence="2 3" key="1">
    <citation type="submission" date="2024-02" db="EMBL/GenBank/DDBJ databases">
        <authorList>
            <person name="Chen Y."/>
            <person name="Shah S."/>
            <person name="Dougan E. K."/>
            <person name="Thang M."/>
            <person name="Chan C."/>
        </authorList>
    </citation>
    <scope>NUCLEOTIDE SEQUENCE [LARGE SCALE GENOMIC DNA]</scope>
</reference>
<dbReference type="SUPFAM" id="SSF56784">
    <property type="entry name" value="HAD-like"/>
    <property type="match status" value="1"/>
</dbReference>
<dbReference type="Pfam" id="PF13812">
    <property type="entry name" value="PPR_3"/>
    <property type="match status" value="2"/>
</dbReference>
<evidence type="ECO:0000256" key="1">
    <source>
        <dbReference type="ARBA" id="ARBA00022737"/>
    </source>
</evidence>
<proteinExistence type="predicted"/>
<sequence>MSLHILSQTVESGTANIITFNAALSSCDKCGKWQCAAHLVCEVQKRSAPTVTTCSSLISAVGSFGLWREASQIMKEVDAIACRPTIVTFSSLITASEKASCWELAGEMLGDIKLRSLDMTETPCSACCSALEKGEQWERANILFENLAQTHVEFTDFTFNSLISAYTTHQWQRAIRLLETLGHQSIQATDITYSALISSCQDSWEQAVSLLCSMQTFRQQNVIAYNAALCSCVKGREARAFAFQLLKELARNLMQPTVVTFNALLAFGTPDSPLVLQSLKQLQHYHIQPNLITYSEAARVCEIFVVQCSINWTRISPYRRRTDIPPDPDIGVSTRISAYRRRTDISPDPDIGVSISVYRRRTDIPPDPDIGVSENFFNSFKPIEGAIEALKEMQAHPQLEVFLCTSPIVQSKFCSQEKAEWVRKAFGEDGDSWVRRLIITSDKSC</sequence>
<dbReference type="InterPro" id="IPR002885">
    <property type="entry name" value="PPR_rpt"/>
</dbReference>